<dbReference type="Gene3D" id="6.20.250.50">
    <property type="match status" value="1"/>
</dbReference>
<keyword evidence="3" id="KW-0833">Ubl conjugation pathway</keyword>
<gene>
    <name evidence="8" type="primary">LOC121138541</name>
</gene>
<dbReference type="GeneID" id="121138541"/>
<evidence type="ECO:0000313" key="8">
    <source>
        <dbReference type="RefSeq" id="XP_040597156.1"/>
    </source>
</evidence>
<comment type="similarity">
    <text evidence="2">Belongs to the Tdpoz family.</text>
</comment>
<dbReference type="InterPro" id="IPR056423">
    <property type="entry name" value="BACK_BPM_SPOP"/>
</dbReference>
<evidence type="ECO:0000313" key="7">
    <source>
        <dbReference type="Proteomes" id="UP000886700"/>
    </source>
</evidence>
<evidence type="ECO:0000259" key="6">
    <source>
        <dbReference type="Pfam" id="PF24570"/>
    </source>
</evidence>
<dbReference type="PANTHER" id="PTHR24413">
    <property type="entry name" value="SPECKLE-TYPE POZ PROTEIN"/>
    <property type="match status" value="1"/>
</dbReference>
<sequence length="121" mass="13387">MMGFIYTRKAPDLHSMADILLAAADKYSLECLKFMCEDTLCKDISIETAVHTLVLADLHIAGQLKTQVLDFITAHASEVSETSSWKTMVDSYPHLLAEAYSSLASAHCSLLENPPKRLKQS</sequence>
<dbReference type="Gene3D" id="6.10.250.3030">
    <property type="match status" value="1"/>
</dbReference>
<proteinExistence type="inferred from homology"/>
<dbReference type="Pfam" id="PF00651">
    <property type="entry name" value="BTB"/>
    <property type="match status" value="1"/>
</dbReference>
<evidence type="ECO:0000256" key="3">
    <source>
        <dbReference type="ARBA" id="ARBA00022786"/>
    </source>
</evidence>
<feature type="domain" description="BTB" evidence="5">
    <location>
        <begin position="1"/>
        <end position="42"/>
    </location>
</feature>
<dbReference type="Proteomes" id="UP000886700">
    <property type="component" value="Unplaced"/>
</dbReference>
<dbReference type="RefSeq" id="XP_040597156.1">
    <property type="nucleotide sequence ID" value="XM_040741222.1"/>
</dbReference>
<name>A0ABM2X8B7_MESAU</name>
<reference evidence="8" key="1">
    <citation type="journal article" date="2017" name="Sci. Rep.">
        <title>De novo assembly, annotation, and characterization of the whole brain transcriptome of male and female Syrian hamsters.</title>
        <authorList>
            <person name="McCann K.E."/>
            <person name="Sinkiewicz D.M."/>
            <person name="Norvelle A."/>
            <person name="Huhman K.L."/>
        </authorList>
    </citation>
    <scope>NUCLEOTIDE SEQUENCE</scope>
</reference>
<dbReference type="InterPro" id="IPR000210">
    <property type="entry name" value="BTB/POZ_dom"/>
</dbReference>
<feature type="domain" description="BPM/SPOP BACK" evidence="6">
    <location>
        <begin position="48"/>
        <end position="99"/>
    </location>
</feature>
<dbReference type="InterPro" id="IPR011333">
    <property type="entry name" value="SKP1/BTB/POZ_sf"/>
</dbReference>
<dbReference type="Gene3D" id="3.30.710.10">
    <property type="entry name" value="Potassium Channel Kv1.1, Chain A"/>
    <property type="match status" value="1"/>
</dbReference>
<organism evidence="7 8">
    <name type="scientific">Mesocricetus auratus</name>
    <name type="common">Golden hamster</name>
    <dbReference type="NCBI Taxonomy" id="10036"/>
    <lineage>
        <taxon>Eukaryota</taxon>
        <taxon>Metazoa</taxon>
        <taxon>Chordata</taxon>
        <taxon>Craniata</taxon>
        <taxon>Vertebrata</taxon>
        <taxon>Euteleostomi</taxon>
        <taxon>Mammalia</taxon>
        <taxon>Eutheria</taxon>
        <taxon>Euarchontoglires</taxon>
        <taxon>Glires</taxon>
        <taxon>Rodentia</taxon>
        <taxon>Myomorpha</taxon>
        <taxon>Muroidea</taxon>
        <taxon>Cricetidae</taxon>
        <taxon>Cricetinae</taxon>
        <taxon>Mesocricetus</taxon>
    </lineage>
</organism>
<accession>A0ABM2X8B7</accession>
<protein>
    <submittedName>
        <fullName evidence="8">Speckle-type POZ protein-like</fullName>
    </submittedName>
</protein>
<dbReference type="Pfam" id="PF24570">
    <property type="entry name" value="BACK_BPM_SPOP"/>
    <property type="match status" value="1"/>
</dbReference>
<comment type="subcellular location">
    <subcellularLocation>
        <location evidence="1">Nucleus</location>
    </subcellularLocation>
</comment>
<keyword evidence="4" id="KW-0539">Nucleus</keyword>
<evidence type="ECO:0000256" key="1">
    <source>
        <dbReference type="ARBA" id="ARBA00004123"/>
    </source>
</evidence>
<evidence type="ECO:0000256" key="4">
    <source>
        <dbReference type="ARBA" id="ARBA00023242"/>
    </source>
</evidence>
<keyword evidence="7" id="KW-1185">Reference proteome</keyword>
<evidence type="ECO:0000259" key="5">
    <source>
        <dbReference type="Pfam" id="PF00651"/>
    </source>
</evidence>
<reference evidence="8" key="2">
    <citation type="submission" date="2025-08" db="UniProtKB">
        <authorList>
            <consortium name="RefSeq"/>
        </authorList>
    </citation>
    <scope>IDENTIFICATION</scope>
</reference>
<evidence type="ECO:0000256" key="2">
    <source>
        <dbReference type="ARBA" id="ARBA00010846"/>
    </source>
</evidence>